<reference evidence="7 8" key="1">
    <citation type="submission" date="2018-09" db="EMBL/GenBank/DDBJ databases">
        <title>Comparative genomics of Leucobacter spp.</title>
        <authorList>
            <person name="Reis A.C."/>
            <person name="Kolvenbach B.A."/>
            <person name="Corvini P.F.X."/>
            <person name="Nunes O.C."/>
        </authorList>
    </citation>
    <scope>NUCLEOTIDE SEQUENCE [LARGE SCALE GENOMIC DNA]</scope>
    <source>
        <strain evidence="7 8">TAN 31504</strain>
    </source>
</reference>
<dbReference type="Pfam" id="PF02775">
    <property type="entry name" value="TPP_enzyme_C"/>
    <property type="match status" value="1"/>
</dbReference>
<evidence type="ECO:0000259" key="4">
    <source>
        <dbReference type="Pfam" id="PF00205"/>
    </source>
</evidence>
<dbReference type="InterPro" id="IPR029061">
    <property type="entry name" value="THDP-binding"/>
</dbReference>
<dbReference type="EMBL" id="QYAC01000007">
    <property type="protein sequence ID" value="MBL3680247.1"/>
    <property type="molecule type" value="Genomic_DNA"/>
</dbReference>
<evidence type="ECO:0000259" key="5">
    <source>
        <dbReference type="Pfam" id="PF02775"/>
    </source>
</evidence>
<evidence type="ECO:0000313" key="7">
    <source>
        <dbReference type="EMBL" id="MBL3680247.1"/>
    </source>
</evidence>
<evidence type="ECO:0000313" key="8">
    <source>
        <dbReference type="Proteomes" id="UP001645859"/>
    </source>
</evidence>
<evidence type="ECO:0000256" key="2">
    <source>
        <dbReference type="ARBA" id="ARBA00023052"/>
    </source>
</evidence>
<comment type="similarity">
    <text evidence="1 3">Belongs to the TPP enzyme family.</text>
</comment>
<dbReference type="InterPro" id="IPR012000">
    <property type="entry name" value="Thiamin_PyroP_enz_cen_dom"/>
</dbReference>
<dbReference type="Pfam" id="PF00205">
    <property type="entry name" value="TPP_enzyme_M"/>
    <property type="match status" value="1"/>
</dbReference>
<dbReference type="InterPro" id="IPR029035">
    <property type="entry name" value="DHS-like_NAD/FAD-binding_dom"/>
</dbReference>
<dbReference type="InterPro" id="IPR045229">
    <property type="entry name" value="TPP_enz"/>
</dbReference>
<dbReference type="PANTHER" id="PTHR18968">
    <property type="entry name" value="THIAMINE PYROPHOSPHATE ENZYMES"/>
    <property type="match status" value="1"/>
</dbReference>
<dbReference type="Gene3D" id="3.40.50.1220">
    <property type="entry name" value="TPP-binding domain"/>
    <property type="match status" value="1"/>
</dbReference>
<dbReference type="Proteomes" id="UP001645859">
    <property type="component" value="Unassembled WGS sequence"/>
</dbReference>
<accession>A0ABS1SI59</accession>
<dbReference type="Gene3D" id="3.40.50.970">
    <property type="match status" value="2"/>
</dbReference>
<dbReference type="CDD" id="cd07035">
    <property type="entry name" value="TPP_PYR_POX_like"/>
    <property type="match status" value="1"/>
</dbReference>
<keyword evidence="2 3" id="KW-0786">Thiamine pyrophosphate</keyword>
<dbReference type="Pfam" id="PF02776">
    <property type="entry name" value="TPP_enzyme_N"/>
    <property type="match status" value="1"/>
</dbReference>
<dbReference type="InterPro" id="IPR012001">
    <property type="entry name" value="Thiamin_PyroP_enz_TPP-bd_dom"/>
</dbReference>
<proteinExistence type="inferred from homology"/>
<feature type="domain" description="Thiamine pyrophosphate enzyme TPP-binding" evidence="5">
    <location>
        <begin position="384"/>
        <end position="529"/>
    </location>
</feature>
<dbReference type="RefSeq" id="WP_202345518.1">
    <property type="nucleotide sequence ID" value="NZ_BAAAPI010000012.1"/>
</dbReference>
<gene>
    <name evidence="7" type="ORF">D3230_13255</name>
</gene>
<keyword evidence="8" id="KW-1185">Reference proteome</keyword>
<evidence type="ECO:0000259" key="6">
    <source>
        <dbReference type="Pfam" id="PF02776"/>
    </source>
</evidence>
<dbReference type="InterPro" id="IPR011766">
    <property type="entry name" value="TPP_enzyme_TPP-bd"/>
</dbReference>
<evidence type="ECO:0000256" key="1">
    <source>
        <dbReference type="ARBA" id="ARBA00007812"/>
    </source>
</evidence>
<dbReference type="SUPFAM" id="SSF52467">
    <property type="entry name" value="DHS-like NAD/FAD-binding domain"/>
    <property type="match status" value="1"/>
</dbReference>
<dbReference type="SUPFAM" id="SSF52518">
    <property type="entry name" value="Thiamin diphosphate-binding fold (THDP-binding)"/>
    <property type="match status" value="2"/>
</dbReference>
<dbReference type="PANTHER" id="PTHR18968:SF120">
    <property type="entry name" value="ACETOLACTATE SYNTHASE LARGE SUBUNIT"/>
    <property type="match status" value="1"/>
</dbReference>
<evidence type="ECO:0000256" key="3">
    <source>
        <dbReference type="RuleBase" id="RU362132"/>
    </source>
</evidence>
<name>A0ABS1SI59_9MICO</name>
<dbReference type="CDD" id="cd00568">
    <property type="entry name" value="TPP_enzymes"/>
    <property type="match status" value="1"/>
</dbReference>
<feature type="domain" description="Thiamine pyrophosphate enzyme N-terminal TPP-binding" evidence="6">
    <location>
        <begin position="6"/>
        <end position="116"/>
    </location>
</feature>
<organism evidence="7 8">
    <name type="scientific">Leucobacter chromiireducens subsp. solipictus</name>
    <dbReference type="NCBI Taxonomy" id="398235"/>
    <lineage>
        <taxon>Bacteria</taxon>
        <taxon>Bacillati</taxon>
        <taxon>Actinomycetota</taxon>
        <taxon>Actinomycetes</taxon>
        <taxon>Micrococcales</taxon>
        <taxon>Microbacteriaceae</taxon>
        <taxon>Leucobacter</taxon>
    </lineage>
</organism>
<sequence>MTYSRSAGHLIVETLASHGVERVYSVPGESFLDVLDGLHDSPITNVVCRQEGGVGFMALAEGRLTGRPGVAMVTRGPGAANFFIAAHCAYQDATPLVCFIGLVPIADRRRESFQEFSIDSWFGSTAKRVLTIETADQAGAIVAEAMHVAASGRPGPVIVGLPEDLLREMTDAAAPAPRAIAAPAPSRGDLTALRDRIAAAERPFLLVGGDSFMGDTGRELADWALANHIPVAADWRNYDAVPNTHAAYIGWPGYGRRDSIVDALREADLFIGVGAVRSDVMSEGYTVGLDTETVLVSTDAQLLQHAGRVDQLITATPAGFVAELAELDDVRGARTGERVAELRASQERFTAVTEHAPVSTGVDLELVFAELEQQLGDERVLTYGAGNATIWGHRQLTHNVPNSLVGSRNGAMGMAVPAAVAAALVFPERRAVAVCGDGDFLMNGQEVATLVAQGGRALFVVVDNGKYATIVEHQERWYPGRPSGTGMANPDFAAWMESFGGRGARLESNDGIAETVAELLAHDGPALLHLVVDPATPSPSGAGL</sequence>
<feature type="domain" description="Thiamine pyrophosphate enzyme central" evidence="4">
    <location>
        <begin position="192"/>
        <end position="320"/>
    </location>
</feature>
<protein>
    <submittedName>
        <fullName evidence="7">Acetolactate synthase</fullName>
    </submittedName>
</protein>
<comment type="caution">
    <text evidence="7">The sequence shown here is derived from an EMBL/GenBank/DDBJ whole genome shotgun (WGS) entry which is preliminary data.</text>
</comment>